<dbReference type="EMBL" id="ACJE01000014">
    <property type="protein sequence ID" value="EHA21463.1"/>
    <property type="molecule type" value="Genomic_DNA"/>
</dbReference>
<organism evidence="1 2">
    <name type="scientific">Aspergillus niger (strain ATCC 1015 / CBS 113.46 / FGSC A1144 / LSHB Ac4 / NCTC 3858a / NRRL 328 / USDA 3528.7)</name>
    <dbReference type="NCBI Taxonomy" id="380704"/>
    <lineage>
        <taxon>Eukaryota</taxon>
        <taxon>Fungi</taxon>
        <taxon>Dikarya</taxon>
        <taxon>Ascomycota</taxon>
        <taxon>Pezizomycotina</taxon>
        <taxon>Eurotiomycetes</taxon>
        <taxon>Eurotiomycetidae</taxon>
        <taxon>Eurotiales</taxon>
        <taxon>Aspergillaceae</taxon>
        <taxon>Aspergillus</taxon>
        <taxon>Aspergillus subgen. Circumdati</taxon>
    </lineage>
</organism>
<gene>
    <name evidence="1" type="ORF">ASPNIDRAFT_121585</name>
</gene>
<name>G3Y6K0_ASPNA</name>
<reference evidence="1 2" key="1">
    <citation type="journal article" date="2011" name="Genome Res.">
        <title>Comparative genomics of citric-acid-producing Aspergillus niger ATCC 1015 versus enzyme-producing CBS 513.88.</title>
        <authorList>
            <person name="Andersen M.R."/>
            <person name="Salazar M.P."/>
            <person name="Schaap P.J."/>
            <person name="van de Vondervoort P.J."/>
            <person name="Culley D."/>
            <person name="Thykaer J."/>
            <person name="Frisvad J.C."/>
            <person name="Nielsen K.F."/>
            <person name="Albang R."/>
            <person name="Albermann K."/>
            <person name="Berka R.M."/>
            <person name="Braus G.H."/>
            <person name="Braus-Stromeyer S.A."/>
            <person name="Corrochano L.M."/>
            <person name="Dai Z."/>
            <person name="van Dijck P.W."/>
            <person name="Hofmann G."/>
            <person name="Lasure L.L."/>
            <person name="Magnuson J.K."/>
            <person name="Menke H."/>
            <person name="Meijer M."/>
            <person name="Meijer S.L."/>
            <person name="Nielsen J.B."/>
            <person name="Nielsen M.L."/>
            <person name="van Ooyen A.J."/>
            <person name="Pel H.J."/>
            <person name="Poulsen L."/>
            <person name="Samson R.A."/>
            <person name="Stam H."/>
            <person name="Tsang A."/>
            <person name="van den Brink J.M."/>
            <person name="Atkins A."/>
            <person name="Aerts A."/>
            <person name="Shapiro H."/>
            <person name="Pangilinan J."/>
            <person name="Salamov A."/>
            <person name="Lou Y."/>
            <person name="Lindquist E."/>
            <person name="Lucas S."/>
            <person name="Grimwood J."/>
            <person name="Grigoriev I.V."/>
            <person name="Kubicek C.P."/>
            <person name="Martinez D."/>
            <person name="van Peij N.N."/>
            <person name="Roubos J.A."/>
            <person name="Nielsen J."/>
            <person name="Baker S.E."/>
        </authorList>
    </citation>
    <scope>NUCLEOTIDE SEQUENCE [LARGE SCALE GENOMIC DNA]</scope>
    <source>
        <strain evidence="2">ATCC 1015 / CBS 113.46 / FGSC A1144 / LSHB Ac4 / NCTC 3858a / NRRL 328 / USDA 3528.7</strain>
    </source>
</reference>
<dbReference type="Gene3D" id="3.90.180.10">
    <property type="entry name" value="Medium-chain alcohol dehydrogenases, catalytic domain"/>
    <property type="match status" value="1"/>
</dbReference>
<dbReference type="InterPro" id="IPR036291">
    <property type="entry name" value="NAD(P)-bd_dom_sf"/>
</dbReference>
<protein>
    <recommendedName>
        <fullName evidence="3">Alcohol dehydrogenase-like C-terminal domain-containing protein</fullName>
    </recommendedName>
</protein>
<dbReference type="Proteomes" id="UP000009038">
    <property type="component" value="Unassembled WGS sequence"/>
</dbReference>
<accession>G3Y6K0</accession>
<dbReference type="HOGENOM" id="CLU_1598410_0_0_1"/>
<dbReference type="SUPFAM" id="SSF51735">
    <property type="entry name" value="NAD(P)-binding Rossmann-fold domains"/>
    <property type="match status" value="1"/>
</dbReference>
<evidence type="ECO:0008006" key="3">
    <source>
        <dbReference type="Google" id="ProtNLM"/>
    </source>
</evidence>
<sequence length="167" mass="18273">VQAFCSPLMEATGGRGADIVSNSLAGPLLHASWACVAPFGKIIEPGNHSFKIAFFGMDLFQIYLDNVMIYDSVIKRITELYNQGNIIPIRPVTLFEAHDIAEAFRYMQQGNPIGKINLRMPDGSCVPESDKEIICEHEAAGCHVQCVRGIVASPTHVRSAVSNCKRP</sequence>
<dbReference type="AlphaFoldDB" id="G3Y6K0"/>
<proteinExistence type="predicted"/>
<dbReference type="Pfam" id="PF13602">
    <property type="entry name" value="ADH_zinc_N_2"/>
    <property type="match status" value="1"/>
</dbReference>
<evidence type="ECO:0000313" key="2">
    <source>
        <dbReference type="Proteomes" id="UP000009038"/>
    </source>
</evidence>
<comment type="caution">
    <text evidence="1">The sequence shown here is derived from an EMBL/GenBank/DDBJ whole genome shotgun (WGS) entry which is preliminary data.</text>
</comment>
<feature type="non-terminal residue" evidence="1">
    <location>
        <position position="1"/>
    </location>
</feature>
<dbReference type="STRING" id="380704.G3Y6K0"/>
<evidence type="ECO:0000313" key="1">
    <source>
        <dbReference type="EMBL" id="EHA21463.1"/>
    </source>
</evidence>